<organism evidence="5 6">
    <name type="scientific">Sutcliffiella cohnii</name>
    <dbReference type="NCBI Taxonomy" id="33932"/>
    <lineage>
        <taxon>Bacteria</taxon>
        <taxon>Bacillati</taxon>
        <taxon>Bacillota</taxon>
        <taxon>Bacilli</taxon>
        <taxon>Bacillales</taxon>
        <taxon>Bacillaceae</taxon>
        <taxon>Sutcliffiella</taxon>
    </lineage>
</organism>
<proteinExistence type="predicted"/>
<evidence type="ECO:0000256" key="2">
    <source>
        <dbReference type="ARBA" id="ARBA00023125"/>
    </source>
</evidence>
<evidence type="ECO:0000256" key="1">
    <source>
        <dbReference type="ARBA" id="ARBA00023015"/>
    </source>
</evidence>
<gene>
    <name evidence="5" type="ORF">BC6307_17045</name>
</gene>
<dbReference type="PROSITE" id="PS00041">
    <property type="entry name" value="HTH_ARAC_FAMILY_1"/>
    <property type="match status" value="1"/>
</dbReference>
<dbReference type="PANTHER" id="PTHR43280">
    <property type="entry name" value="ARAC-FAMILY TRANSCRIPTIONAL REGULATOR"/>
    <property type="match status" value="1"/>
</dbReference>
<accession>A0A223KTP9</accession>
<reference evidence="5 6" key="1">
    <citation type="submission" date="2016-12" db="EMBL/GenBank/DDBJ databases">
        <title>The whole genome sequencing and assembly of Bacillus cohnii DSM 6307T strain.</title>
        <authorList>
            <person name="Lee Y.-J."/>
            <person name="Yi H."/>
            <person name="Bahn Y.-S."/>
            <person name="Kim J.F."/>
            <person name="Lee D.-W."/>
        </authorList>
    </citation>
    <scope>NUCLEOTIDE SEQUENCE [LARGE SCALE GENOMIC DNA]</scope>
    <source>
        <strain evidence="5 6">DSM 6307</strain>
    </source>
</reference>
<evidence type="ECO:0000313" key="6">
    <source>
        <dbReference type="Proteomes" id="UP000215224"/>
    </source>
</evidence>
<dbReference type="InterPro" id="IPR009057">
    <property type="entry name" value="Homeodomain-like_sf"/>
</dbReference>
<protein>
    <recommendedName>
        <fullName evidence="4">HTH araC/xylS-type domain-containing protein</fullName>
    </recommendedName>
</protein>
<dbReference type="EMBL" id="CP018866">
    <property type="protein sequence ID" value="AST92871.1"/>
    <property type="molecule type" value="Genomic_DNA"/>
</dbReference>
<dbReference type="Gene3D" id="1.10.10.60">
    <property type="entry name" value="Homeodomain-like"/>
    <property type="match status" value="2"/>
</dbReference>
<dbReference type="PRINTS" id="PR00032">
    <property type="entry name" value="HTHARAC"/>
</dbReference>
<dbReference type="Proteomes" id="UP000215224">
    <property type="component" value="Chromosome"/>
</dbReference>
<keyword evidence="6" id="KW-1185">Reference proteome</keyword>
<dbReference type="InterPro" id="IPR018062">
    <property type="entry name" value="HTH_AraC-typ_CS"/>
</dbReference>
<keyword evidence="3" id="KW-0804">Transcription</keyword>
<dbReference type="AlphaFoldDB" id="A0A223KTP9"/>
<keyword evidence="1" id="KW-0805">Transcription regulation</keyword>
<name>A0A223KTP9_9BACI</name>
<dbReference type="GO" id="GO:0043565">
    <property type="term" value="F:sequence-specific DNA binding"/>
    <property type="evidence" value="ECO:0007669"/>
    <property type="project" value="InterPro"/>
</dbReference>
<dbReference type="SMART" id="SM00342">
    <property type="entry name" value="HTH_ARAC"/>
    <property type="match status" value="1"/>
</dbReference>
<dbReference type="SUPFAM" id="SSF46689">
    <property type="entry name" value="Homeodomain-like"/>
    <property type="match status" value="2"/>
</dbReference>
<dbReference type="PANTHER" id="PTHR43280:SF2">
    <property type="entry name" value="HTH-TYPE TRANSCRIPTIONAL REGULATOR EXSA"/>
    <property type="match status" value="1"/>
</dbReference>
<dbReference type="GO" id="GO:0003700">
    <property type="term" value="F:DNA-binding transcription factor activity"/>
    <property type="evidence" value="ECO:0007669"/>
    <property type="project" value="InterPro"/>
</dbReference>
<dbReference type="PROSITE" id="PS01124">
    <property type="entry name" value="HTH_ARAC_FAMILY_2"/>
    <property type="match status" value="1"/>
</dbReference>
<dbReference type="STRING" id="1314751.GCA_001591425_01093"/>
<sequence length="397" mass="45592">MYSTIVSTAIKVSHLTQLNTYVVDMNGDVIFHDEKFSIPDSMPGAKQKDVLEFFHKLKQINQVYTYINPWGLCYLGYSFLEEGKVNGIIIGPYFEVIPDMYSLVLQYNLTIQESAELRSLIEKVNVVTTEQISSFEAVLQQFNSIMGAEIIPVVIYSNENGESKDRDAKVGDKANLIQERYRIENDFMHAVEKGNKEEALKLINSGNTLFSFSERFPNQPLRRLKNLTIVLNTLLRIAAGNSNVPAILIHRISERFSYRIENGENVAALRRIQDDMIGEYSDLVKSNSLQHYSQMIQKVIEHLMSYYDQQIDKNELATIFHTHPGNLSRKFKKETGVTITEYQQNLRINQAIHLLKTENLPVDEIAWIVGYRDPSYFGRVFKKATGYSPTAYRENGF</sequence>
<dbReference type="InterPro" id="IPR018060">
    <property type="entry name" value="HTH_AraC"/>
</dbReference>
<dbReference type="KEGG" id="bcoh:BC6307_17045"/>
<evidence type="ECO:0000313" key="5">
    <source>
        <dbReference type="EMBL" id="AST92871.1"/>
    </source>
</evidence>
<feature type="domain" description="HTH araC/xylS-type" evidence="4">
    <location>
        <begin position="297"/>
        <end position="395"/>
    </location>
</feature>
<dbReference type="Pfam" id="PF12833">
    <property type="entry name" value="HTH_18"/>
    <property type="match status" value="1"/>
</dbReference>
<keyword evidence="2" id="KW-0238">DNA-binding</keyword>
<dbReference type="RefSeq" id="WP_066413150.1">
    <property type="nucleotide sequence ID" value="NZ_CP018866.1"/>
</dbReference>
<evidence type="ECO:0000259" key="4">
    <source>
        <dbReference type="PROSITE" id="PS01124"/>
    </source>
</evidence>
<evidence type="ECO:0000256" key="3">
    <source>
        <dbReference type="ARBA" id="ARBA00023163"/>
    </source>
</evidence>
<dbReference type="InterPro" id="IPR020449">
    <property type="entry name" value="Tscrpt_reg_AraC-type_HTH"/>
</dbReference>